<comment type="caution">
    <text evidence="1">The sequence shown here is derived from an EMBL/GenBank/DDBJ whole genome shotgun (WGS) entry which is preliminary data.</text>
</comment>
<gene>
    <name evidence="1" type="ORF">FGO68_gene7470</name>
</gene>
<proteinExistence type="predicted"/>
<sequence length="144" mass="17407">MMRRIRHLLKDRQLRLRTQSSQNKHRIICLRNLVLQLKQALDGQCQTRQKSRKMRRVLKRESQTRESYRPNKSFRLPSMVKERLACHQLLQKQRRVDFQEIKMTKISISQLYIATGMRMALAIYKRRFTKVKPIKKAKNRGDCL</sequence>
<dbReference type="AlphaFoldDB" id="A0A8J8P931"/>
<keyword evidence="2" id="KW-1185">Reference proteome</keyword>
<dbReference type="Proteomes" id="UP000785679">
    <property type="component" value="Unassembled WGS sequence"/>
</dbReference>
<accession>A0A8J8P931</accession>
<evidence type="ECO:0000313" key="2">
    <source>
        <dbReference type="Proteomes" id="UP000785679"/>
    </source>
</evidence>
<evidence type="ECO:0000313" key="1">
    <source>
        <dbReference type="EMBL" id="TNV88045.1"/>
    </source>
</evidence>
<dbReference type="EMBL" id="RRYP01000085">
    <property type="protein sequence ID" value="TNV88045.1"/>
    <property type="molecule type" value="Genomic_DNA"/>
</dbReference>
<name>A0A8J8P931_HALGN</name>
<organism evidence="1 2">
    <name type="scientific">Halteria grandinella</name>
    <dbReference type="NCBI Taxonomy" id="5974"/>
    <lineage>
        <taxon>Eukaryota</taxon>
        <taxon>Sar</taxon>
        <taxon>Alveolata</taxon>
        <taxon>Ciliophora</taxon>
        <taxon>Intramacronucleata</taxon>
        <taxon>Spirotrichea</taxon>
        <taxon>Stichotrichia</taxon>
        <taxon>Sporadotrichida</taxon>
        <taxon>Halteriidae</taxon>
        <taxon>Halteria</taxon>
    </lineage>
</organism>
<reference evidence="1" key="1">
    <citation type="submission" date="2019-06" db="EMBL/GenBank/DDBJ databases">
        <authorList>
            <person name="Zheng W."/>
        </authorList>
    </citation>
    <scope>NUCLEOTIDE SEQUENCE</scope>
    <source>
        <strain evidence="1">QDHG01</strain>
    </source>
</reference>
<protein>
    <submittedName>
        <fullName evidence="1">Uncharacterized protein</fullName>
    </submittedName>
</protein>